<dbReference type="PANTHER" id="PTHR21240">
    <property type="entry name" value="2-AMINO-3-CARBOXYLMUCONATE-6-SEMIALDEHYDE DECARBOXYLASE"/>
    <property type="match status" value="1"/>
</dbReference>
<keyword evidence="5 8" id="KW-0456">Lyase</keyword>
<dbReference type="AlphaFoldDB" id="A0A8K0ZEV8"/>
<evidence type="ECO:0000259" key="10">
    <source>
        <dbReference type="Pfam" id="PF04909"/>
    </source>
</evidence>
<dbReference type="InterPro" id="IPR006680">
    <property type="entry name" value="Amidohydro-rel"/>
</dbReference>
<evidence type="ECO:0000256" key="6">
    <source>
        <dbReference type="ARBA" id="ARBA00036832"/>
    </source>
</evidence>
<protein>
    <recommendedName>
        <fullName evidence="7">6-methylsalicylate decarboxylase</fullName>
        <ecNumber evidence="7">4.1.1.52</ecNumber>
    </recommendedName>
</protein>
<dbReference type="GO" id="GO:0016787">
    <property type="term" value="F:hydrolase activity"/>
    <property type="evidence" value="ECO:0007669"/>
    <property type="project" value="InterPro"/>
</dbReference>
<feature type="compositionally biased region" description="Pro residues" evidence="9">
    <location>
        <begin position="191"/>
        <end position="205"/>
    </location>
</feature>
<dbReference type="SUPFAM" id="SSF51556">
    <property type="entry name" value="Metallo-dependent hydrolases"/>
    <property type="match status" value="1"/>
</dbReference>
<dbReference type="Pfam" id="PF04909">
    <property type="entry name" value="Amidohydro_2"/>
    <property type="match status" value="1"/>
</dbReference>
<comment type="similarity">
    <text evidence="1">Belongs to the metallo-dependent hydrolases superfamily. ACMSD family.</text>
</comment>
<accession>A0A8K0ZEV8</accession>
<evidence type="ECO:0000256" key="1">
    <source>
        <dbReference type="ARBA" id="ARBA00005871"/>
    </source>
</evidence>
<dbReference type="PANTHER" id="PTHR21240:SF29">
    <property type="entry name" value="AMIDOHYDROLASE-RELATED DOMAIN-CONTAINING PROTEIN"/>
    <property type="match status" value="1"/>
</dbReference>
<keyword evidence="3 8" id="KW-0210">Decarboxylase</keyword>
<dbReference type="Gene3D" id="3.20.20.140">
    <property type="entry name" value="Metal-dependent hydrolases"/>
    <property type="match status" value="1"/>
</dbReference>
<reference evidence="11" key="1">
    <citation type="submission" date="2020-08" db="EMBL/GenBank/DDBJ databases">
        <authorList>
            <person name="Zhao P."/>
            <person name="Xia X."/>
        </authorList>
    </citation>
    <scope>NUCLEOTIDE SEQUENCE</scope>
    <source>
        <strain evidence="11">SD-596</strain>
    </source>
</reference>
<evidence type="ECO:0000256" key="8">
    <source>
        <dbReference type="RuleBase" id="RU366045"/>
    </source>
</evidence>
<dbReference type="GO" id="GO:0005829">
    <property type="term" value="C:cytosol"/>
    <property type="evidence" value="ECO:0007669"/>
    <property type="project" value="TreeGrafter"/>
</dbReference>
<feature type="region of interest" description="Disordered" evidence="9">
    <location>
        <begin position="164"/>
        <end position="207"/>
    </location>
</feature>
<dbReference type="EC" id="4.1.1.52" evidence="7"/>
<feature type="domain" description="Amidohydrolase-related" evidence="10">
    <location>
        <begin position="4"/>
        <end position="314"/>
    </location>
</feature>
<dbReference type="GO" id="GO:0047596">
    <property type="term" value="F:6-methylsalicylate decarboxylase activity"/>
    <property type="evidence" value="ECO:0007669"/>
    <property type="project" value="UniProtKB-EC"/>
</dbReference>
<evidence type="ECO:0000256" key="3">
    <source>
        <dbReference type="ARBA" id="ARBA00022793"/>
    </source>
</evidence>
<keyword evidence="2" id="KW-0479">Metal-binding</keyword>
<evidence type="ECO:0000256" key="5">
    <source>
        <dbReference type="ARBA" id="ARBA00023239"/>
    </source>
</evidence>
<dbReference type="GO" id="GO:0046872">
    <property type="term" value="F:metal ion binding"/>
    <property type="evidence" value="ECO:0007669"/>
    <property type="project" value="UniProtKB-KW"/>
</dbReference>
<proteinExistence type="inferred from homology"/>
<evidence type="ECO:0000256" key="7">
    <source>
        <dbReference type="ARBA" id="ARBA00038889"/>
    </source>
</evidence>
<name>A0A8K0ZEV8_9PEZI</name>
<keyword evidence="4" id="KW-0862">Zinc</keyword>
<evidence type="ECO:0000256" key="4">
    <source>
        <dbReference type="ARBA" id="ARBA00022833"/>
    </source>
</evidence>
<dbReference type="InterPro" id="IPR032466">
    <property type="entry name" value="Metal_Hydrolase"/>
</dbReference>
<dbReference type="EMBL" id="MT901691">
    <property type="protein sequence ID" value="QPI71216.1"/>
    <property type="molecule type" value="Genomic_DNA"/>
</dbReference>
<feature type="compositionally biased region" description="Low complexity" evidence="9">
    <location>
        <begin position="172"/>
        <end position="190"/>
    </location>
</feature>
<comment type="catalytic activity">
    <reaction evidence="6">
        <text>6-methylsalicylate + H(+) = 3-methylphenol + CO2</text>
        <dbReference type="Rhea" id="RHEA:23112"/>
        <dbReference type="ChEBI" id="CHEBI:15378"/>
        <dbReference type="ChEBI" id="CHEBI:16526"/>
        <dbReference type="ChEBI" id="CHEBI:17231"/>
        <dbReference type="ChEBI" id="CHEBI:36658"/>
        <dbReference type="EC" id="4.1.1.52"/>
    </reaction>
    <physiologicalReaction direction="left-to-right" evidence="6">
        <dbReference type="Rhea" id="RHEA:23113"/>
    </physiologicalReaction>
</comment>
<sequence>MGYIDVHHHFLTEDYAAAWKASGDIPPGLTPPQWSIDLDLAFLDRHNIDTAILSLSAPGVGLSHLTPEQAVVLARQINEQAAAIRDAHPSRFGFFATLPILNSDDISLAVEEARYALDTLHADGVTLFTSYHGRYLGHADFTPLWEELNRRAAVVFVHPASLSPSLPPPAKPRGSAPTPSPASSSGTARPSGPPPLPTGVPPPIIDFPHETTRTAVHLITSNALRRFPHVKIILSHGGGTLPYVATRVAHLTADTGILARNGDTRTAQELLEDAKKFYFDVALSGFEEPLGLLTRFAKEEHVLWGSDFPFVREATVGGQMQVLEGFVGKGEGKDGKGGVVGGIQRHAAERLFPRLARRGE</sequence>
<evidence type="ECO:0000313" key="11">
    <source>
        <dbReference type="EMBL" id="QPI71216.1"/>
    </source>
</evidence>
<dbReference type="GO" id="GO:0019748">
    <property type="term" value="P:secondary metabolic process"/>
    <property type="evidence" value="ECO:0007669"/>
    <property type="project" value="TreeGrafter"/>
</dbReference>
<evidence type="ECO:0000256" key="2">
    <source>
        <dbReference type="ARBA" id="ARBA00022723"/>
    </source>
</evidence>
<evidence type="ECO:0000256" key="9">
    <source>
        <dbReference type="SAM" id="MobiDB-lite"/>
    </source>
</evidence>
<dbReference type="InterPro" id="IPR032465">
    <property type="entry name" value="ACMSD"/>
</dbReference>
<organism evidence="11">
    <name type="scientific">Ovatospora brasiliensis</name>
    <dbReference type="NCBI Taxonomy" id="1934393"/>
    <lineage>
        <taxon>Eukaryota</taxon>
        <taxon>Fungi</taxon>
        <taxon>Dikarya</taxon>
        <taxon>Ascomycota</taxon>
        <taxon>Pezizomycotina</taxon>
        <taxon>Sordariomycetes</taxon>
        <taxon>Sordariomycetidae</taxon>
        <taxon>Sordariales</taxon>
        <taxon>Chaetomiaceae</taxon>
        <taxon>Ovatospora</taxon>
    </lineage>
</organism>